<dbReference type="AlphaFoldDB" id="A0A6C1E7Y4"/>
<dbReference type="GO" id="GO:0003677">
    <property type="term" value="F:DNA binding"/>
    <property type="evidence" value="ECO:0007669"/>
    <property type="project" value="UniProtKB-UniRule"/>
</dbReference>
<evidence type="ECO:0000256" key="1">
    <source>
        <dbReference type="ARBA" id="ARBA00023125"/>
    </source>
</evidence>
<dbReference type="Gene3D" id="1.10.10.60">
    <property type="entry name" value="Homeodomain-like"/>
    <property type="match status" value="1"/>
</dbReference>
<dbReference type="InterPro" id="IPR001356">
    <property type="entry name" value="HD"/>
</dbReference>
<accession>A0A6C1E7Y4</accession>
<evidence type="ECO:0000256" key="4">
    <source>
        <dbReference type="PROSITE-ProRule" id="PRU00108"/>
    </source>
</evidence>
<dbReference type="GO" id="GO:0005634">
    <property type="term" value="C:nucleus"/>
    <property type="evidence" value="ECO:0007669"/>
    <property type="project" value="UniProtKB-SubCell"/>
</dbReference>
<evidence type="ECO:0000256" key="2">
    <source>
        <dbReference type="ARBA" id="ARBA00023155"/>
    </source>
</evidence>
<keyword evidence="3 4" id="KW-0539">Nucleus</keyword>
<dbReference type="CDD" id="cd00086">
    <property type="entry name" value="homeodomain"/>
    <property type="match status" value="1"/>
</dbReference>
<feature type="DNA-binding region" description="Homeobox" evidence="4">
    <location>
        <begin position="200"/>
        <end position="262"/>
    </location>
</feature>
<dbReference type="GO" id="GO:0006355">
    <property type="term" value="P:regulation of DNA-templated transcription"/>
    <property type="evidence" value="ECO:0007669"/>
    <property type="project" value="InterPro"/>
</dbReference>
<gene>
    <name evidence="7" type="primary">TOS8_2</name>
    <name evidence="7" type="ORF">GRS66_007535</name>
</gene>
<keyword evidence="8" id="KW-1185">Reference proteome</keyword>
<reference evidence="7 8" key="1">
    <citation type="journal article" date="2019" name="BMC Genomics">
        <title>Chromosome level assembly and comparative genome analysis confirm lager-brewing yeasts originated from a single hybridization.</title>
        <authorList>
            <person name="Salazar A.N."/>
            <person name="Gorter de Vries A.R."/>
            <person name="van den Broek M."/>
            <person name="Brouwers N."/>
            <person name="de la Torre Cortes P."/>
            <person name="Kuijpers N.G.A."/>
            <person name="Daran J.G."/>
            <person name="Abeel T."/>
        </authorList>
    </citation>
    <scope>NUCLEOTIDE SEQUENCE [LARGE SCALE GENOMIC DNA]</scope>
    <source>
        <strain evidence="7 8">CBS 1483</strain>
    </source>
</reference>
<protein>
    <submittedName>
        <fullName evidence="7">Homeobox protein tos8</fullName>
    </submittedName>
</protein>
<feature type="domain" description="Homeobox" evidence="6">
    <location>
        <begin position="198"/>
        <end position="261"/>
    </location>
</feature>
<dbReference type="PANTHER" id="PTHR11850">
    <property type="entry name" value="HOMEOBOX PROTEIN TRANSCRIPTION FACTORS"/>
    <property type="match status" value="1"/>
</dbReference>
<evidence type="ECO:0000256" key="5">
    <source>
        <dbReference type="SAM" id="MobiDB-lite"/>
    </source>
</evidence>
<organism evidence="7 8">
    <name type="scientific">Saccharomyces pastorianus</name>
    <name type="common">Lager yeast</name>
    <name type="synonym">Saccharomyces cerevisiae x Saccharomyces eubayanus</name>
    <dbReference type="NCBI Taxonomy" id="27292"/>
    <lineage>
        <taxon>Eukaryota</taxon>
        <taxon>Fungi</taxon>
        <taxon>Dikarya</taxon>
        <taxon>Ascomycota</taxon>
        <taxon>Saccharomycotina</taxon>
        <taxon>Saccharomycetes</taxon>
        <taxon>Saccharomycetales</taxon>
        <taxon>Saccharomycetaceae</taxon>
        <taxon>Saccharomyces</taxon>
    </lineage>
</organism>
<dbReference type="InterPro" id="IPR050224">
    <property type="entry name" value="TALE_homeobox"/>
</dbReference>
<keyword evidence="2 4" id="KW-0371">Homeobox</keyword>
<evidence type="ECO:0000313" key="7">
    <source>
        <dbReference type="EMBL" id="QID84993.1"/>
    </source>
</evidence>
<dbReference type="InterPro" id="IPR009057">
    <property type="entry name" value="Homeodomain-like_sf"/>
</dbReference>
<dbReference type="Pfam" id="PF05920">
    <property type="entry name" value="Homeobox_KN"/>
    <property type="match status" value="1"/>
</dbReference>
<evidence type="ECO:0000256" key="3">
    <source>
        <dbReference type="ARBA" id="ARBA00023242"/>
    </source>
</evidence>
<evidence type="ECO:0000259" key="6">
    <source>
        <dbReference type="PROSITE" id="PS50071"/>
    </source>
</evidence>
<proteinExistence type="predicted"/>
<dbReference type="SUPFAM" id="SSF46689">
    <property type="entry name" value="Homeodomain-like"/>
    <property type="match status" value="1"/>
</dbReference>
<dbReference type="SMART" id="SM00389">
    <property type="entry name" value="HOX"/>
    <property type="match status" value="1"/>
</dbReference>
<dbReference type="Proteomes" id="UP000501346">
    <property type="component" value="Chromosome SeVII-ScVII"/>
</dbReference>
<feature type="compositionally biased region" description="Polar residues" evidence="5">
    <location>
        <begin position="172"/>
        <end position="181"/>
    </location>
</feature>
<feature type="region of interest" description="Disordered" evidence="5">
    <location>
        <begin position="172"/>
        <end position="208"/>
    </location>
</feature>
<dbReference type="OrthoDB" id="10056939at2759"/>
<dbReference type="EMBL" id="CP049004">
    <property type="protein sequence ID" value="QID84993.1"/>
    <property type="molecule type" value="Genomic_DNA"/>
</dbReference>
<dbReference type="InterPro" id="IPR008422">
    <property type="entry name" value="KN_HD"/>
</dbReference>
<name>A0A6C1E7Y4_SACPS</name>
<sequence length="276" mass="30712">MSRAMGTSIVDVNKNTALPPIQALFESLNMENELNAKPNFEERRLYQTSPLFIPRTNSTVGCQVNPVPVASPVFFIGHSPMAIGQNNNNAALNQSVPSFPVLYKTPDIASNGERDYIIAVGAPPISSMAEYEHPPVYSHYQDQRQGQAYPVNSNHTVIGSYAMPQPVGISSNKVFSSSTNRKAAVRPNTKPSVKEKRNKGHGKRSNLPGATVHILNKWLLEHINNPYPTLQEKRELLAQTGLTKLQISNWFINARRRKVFSGQNDINCFKRKFSSP</sequence>
<comment type="subcellular location">
    <subcellularLocation>
        <location evidence="4">Nucleus</location>
    </subcellularLocation>
</comment>
<keyword evidence="1 4" id="KW-0238">DNA-binding</keyword>
<dbReference type="PROSITE" id="PS50071">
    <property type="entry name" value="HOMEOBOX_2"/>
    <property type="match status" value="1"/>
</dbReference>
<evidence type="ECO:0000313" key="8">
    <source>
        <dbReference type="Proteomes" id="UP000501346"/>
    </source>
</evidence>